<evidence type="ECO:0000313" key="1">
    <source>
        <dbReference type="EMBL" id="KJY70452.1"/>
    </source>
</evidence>
<name>A0A837G4X7_9VIBR</name>
<reference evidence="1" key="1">
    <citation type="journal article" date="2015" name="BMC Genomics">
        <title>Genome mining reveals unlocked bioactive potential of marine Gram-negative bacteria.</title>
        <authorList>
            <person name="Machado H."/>
            <person name="Sonnenschein E.C."/>
            <person name="Melchiorsen J."/>
            <person name="Gram L."/>
        </authorList>
    </citation>
    <scope>NUCLEOTIDE SEQUENCE</scope>
    <source>
        <strain evidence="1">S2052</strain>
    </source>
</reference>
<dbReference type="AlphaFoldDB" id="A0A837G4X7"/>
<comment type="caution">
    <text evidence="1">The sequence shown here is derived from an EMBL/GenBank/DDBJ whole genome shotgun (WGS) entry which is preliminary data.</text>
</comment>
<protein>
    <submittedName>
        <fullName evidence="1">Uncharacterized protein</fullName>
    </submittedName>
</protein>
<gene>
    <name evidence="1" type="ORF">TW71_16425</name>
</gene>
<accession>A0A837G4X7</accession>
<proteinExistence type="predicted"/>
<sequence length="64" mass="7366">MLTEIAENTIPIKINKLLFLKTWHKFGFNKNDTFSFLLGLVNLKGNWKADKYKPIFMTMAASAT</sequence>
<dbReference type="EMBL" id="JXXR01000017">
    <property type="protein sequence ID" value="KJY70452.1"/>
    <property type="molecule type" value="Genomic_DNA"/>
</dbReference>
<organism evidence="1">
    <name type="scientific">Vibrio coralliilyticus</name>
    <dbReference type="NCBI Taxonomy" id="190893"/>
    <lineage>
        <taxon>Bacteria</taxon>
        <taxon>Pseudomonadati</taxon>
        <taxon>Pseudomonadota</taxon>
        <taxon>Gammaproteobacteria</taxon>
        <taxon>Vibrionales</taxon>
        <taxon>Vibrionaceae</taxon>
        <taxon>Vibrio</taxon>
    </lineage>
</organism>